<keyword evidence="2" id="KW-1185">Reference proteome</keyword>
<evidence type="ECO:0008006" key="3">
    <source>
        <dbReference type="Google" id="ProtNLM"/>
    </source>
</evidence>
<reference evidence="2" key="1">
    <citation type="journal article" date="2014" name="PLoS ONE">
        <title>Plasmidome interchange between Clostridium botulinum, Clostridium novyi and Clostridium haemolyticum converts strains of independent lineages into distinctly different pathogens.</title>
        <authorList>
            <person name="Skarin H."/>
            <person name="Segerman B."/>
        </authorList>
    </citation>
    <scope>NUCLEOTIDE SEQUENCE [LARGE SCALE GENOMIC DNA]</scope>
    <source>
        <strain evidence="2">NCTC 9693</strain>
    </source>
</reference>
<dbReference type="Proteomes" id="UP000027937">
    <property type="component" value="Plasmid p1Ch9693"/>
</dbReference>
<keyword evidence="1" id="KW-0614">Plasmid</keyword>
<evidence type="ECO:0000313" key="1">
    <source>
        <dbReference type="EMBL" id="KEI14010.1"/>
    </source>
</evidence>
<dbReference type="EMBL" id="JENX01000125">
    <property type="protein sequence ID" value="KEI14010.1"/>
    <property type="molecule type" value="Genomic_DNA"/>
</dbReference>
<dbReference type="RefSeq" id="WP_039230449.1">
    <property type="nucleotide sequence ID" value="NZ_CM003349.1"/>
</dbReference>
<name>A0ABR4TAQ2_CLOHA</name>
<accession>A0ABR4TAQ2</accession>
<comment type="caution">
    <text evidence="1">The sequence shown here is derived from an EMBL/GenBank/DDBJ whole genome shotgun (WGS) entry which is preliminary data.</text>
</comment>
<sequence>MASKNIQYKITGVPTIEEVRKFNEDPYIFFRFQDPHERLTKRSCSWGMIFQSKAEAIRDCEKWGMTPDEAVLNGKSCMDTLEGLYNWICEFDEPYVLLVFEGNDTGTTGHDGEYVATYHKKVAVWSYTDALNMIYKLREEEED</sequence>
<gene>
    <name evidence="1" type="ORF">Z960_p0003</name>
</gene>
<proteinExistence type="predicted"/>
<protein>
    <recommendedName>
        <fullName evidence="3">Phage protein</fullName>
    </recommendedName>
</protein>
<evidence type="ECO:0000313" key="2">
    <source>
        <dbReference type="Proteomes" id="UP000027937"/>
    </source>
</evidence>
<geneLocation type="plasmid" evidence="1 2">
    <name>p1Ch9693</name>
</geneLocation>
<organism evidence="1 2">
    <name type="scientific">Clostridium haemolyticum NCTC 9693</name>
    <dbReference type="NCBI Taxonomy" id="1443114"/>
    <lineage>
        <taxon>Bacteria</taxon>
        <taxon>Bacillati</taxon>
        <taxon>Bacillota</taxon>
        <taxon>Clostridia</taxon>
        <taxon>Eubacteriales</taxon>
        <taxon>Clostridiaceae</taxon>
        <taxon>Clostridium</taxon>
    </lineage>
</organism>